<evidence type="ECO:0000313" key="1">
    <source>
        <dbReference type="EMBL" id="TMV14668.1"/>
    </source>
</evidence>
<keyword evidence="2" id="KW-1185">Reference proteome</keyword>
<dbReference type="EMBL" id="VCPC01000001">
    <property type="protein sequence ID" value="TMV14668.1"/>
    <property type="molecule type" value="Genomic_DNA"/>
</dbReference>
<organism evidence="1 2">
    <name type="scientific">Arenibacterium halophilum</name>
    <dbReference type="NCBI Taxonomy" id="2583821"/>
    <lineage>
        <taxon>Bacteria</taxon>
        <taxon>Pseudomonadati</taxon>
        <taxon>Pseudomonadota</taxon>
        <taxon>Alphaproteobacteria</taxon>
        <taxon>Rhodobacterales</taxon>
        <taxon>Paracoccaceae</taxon>
        <taxon>Arenibacterium</taxon>
    </lineage>
</organism>
<proteinExistence type="predicted"/>
<reference evidence="1 2" key="1">
    <citation type="submission" date="2019-05" db="EMBL/GenBank/DDBJ databases">
        <title>Marivita sp. nov. isolated from sea sediment.</title>
        <authorList>
            <person name="Kim W."/>
        </authorList>
    </citation>
    <scope>NUCLEOTIDE SEQUENCE [LARGE SCALE GENOMIC DNA]</scope>
    <source>
        <strain evidence="1 2">CAU 1492</strain>
    </source>
</reference>
<evidence type="ECO:0000313" key="2">
    <source>
        <dbReference type="Proteomes" id="UP001191082"/>
    </source>
</evidence>
<comment type="caution">
    <text evidence="1">The sequence shown here is derived from an EMBL/GenBank/DDBJ whole genome shotgun (WGS) entry which is preliminary data.</text>
</comment>
<accession>A0ABY2XDX6</accession>
<sequence length="90" mass="9899">MSTLQIMASKLADDVMEAMRETGNDRLFMEVSAVIGASSQTLEEAFLTEVRVRQAEITGRRFLEKKLAEARSAQVAADKASNEADHKAPE</sequence>
<gene>
    <name evidence="1" type="ORF">FGK64_01405</name>
</gene>
<dbReference type="Proteomes" id="UP001191082">
    <property type="component" value="Unassembled WGS sequence"/>
</dbReference>
<dbReference type="RefSeq" id="WP_138862019.1">
    <property type="nucleotide sequence ID" value="NZ_VCPC01000001.1"/>
</dbReference>
<name>A0ABY2XDX6_9RHOB</name>
<evidence type="ECO:0008006" key="3">
    <source>
        <dbReference type="Google" id="ProtNLM"/>
    </source>
</evidence>
<protein>
    <recommendedName>
        <fullName evidence="3">Pyrroline-5-carboxylate reductase</fullName>
    </recommendedName>
</protein>